<dbReference type="Gene3D" id="3.40.33.10">
    <property type="entry name" value="CAP"/>
    <property type="match status" value="1"/>
</dbReference>
<dbReference type="PANTHER" id="PTHR31157">
    <property type="entry name" value="SCP DOMAIN-CONTAINING PROTEIN"/>
    <property type="match status" value="1"/>
</dbReference>
<accession>A0ABS1LMP0</accession>
<dbReference type="RefSeq" id="WP_201848749.1">
    <property type="nucleotide sequence ID" value="NZ_JABBYC010000030.1"/>
</dbReference>
<organism evidence="3 4">
    <name type="scientific">Myceligenerans indicum</name>
    <dbReference type="NCBI Taxonomy" id="2593663"/>
    <lineage>
        <taxon>Bacteria</taxon>
        <taxon>Bacillati</taxon>
        <taxon>Actinomycetota</taxon>
        <taxon>Actinomycetes</taxon>
        <taxon>Micrococcales</taxon>
        <taxon>Promicromonosporaceae</taxon>
        <taxon>Myceligenerans</taxon>
    </lineage>
</organism>
<feature type="compositionally biased region" description="Basic and acidic residues" evidence="1">
    <location>
        <begin position="106"/>
        <end position="121"/>
    </location>
</feature>
<keyword evidence="4" id="KW-1185">Reference proteome</keyword>
<sequence length="268" mass="27471">MGRRPNTPDLEHVARPPATARIVVPLLSVATAVALSACSVTFNPGPGEAAFEAGSWQIGEAAGSAHHTATPGTSQESEDDSRPVSVSRHAASFVEGVGSSTIKVRPAPERSPDAADGRGEDPPAAGGGGSGGGGDGTVSAGTNLSDPVQYARVLEAEVNQRREAHGVTALAHDDCAYDIALERAEALRGKALEHAPLDPIFDRCPTSTVGENLARGGWSPSEAADGWMNSEGHRANILNAGFTRGAIACISEESSYGPEMTCAHVFLG</sequence>
<dbReference type="PANTHER" id="PTHR31157:SF1">
    <property type="entry name" value="SCP DOMAIN-CONTAINING PROTEIN"/>
    <property type="match status" value="1"/>
</dbReference>
<gene>
    <name evidence="3" type="ORF">HGK34_14835</name>
</gene>
<evidence type="ECO:0000256" key="1">
    <source>
        <dbReference type="SAM" id="MobiDB-lite"/>
    </source>
</evidence>
<dbReference type="Pfam" id="PF00188">
    <property type="entry name" value="CAP"/>
    <property type="match status" value="1"/>
</dbReference>
<name>A0ABS1LMP0_9MICO</name>
<feature type="domain" description="SCP" evidence="2">
    <location>
        <begin position="157"/>
        <end position="256"/>
    </location>
</feature>
<feature type="compositionally biased region" description="Gly residues" evidence="1">
    <location>
        <begin position="125"/>
        <end position="136"/>
    </location>
</feature>
<dbReference type="Proteomes" id="UP000675409">
    <property type="component" value="Unassembled WGS sequence"/>
</dbReference>
<dbReference type="InterPro" id="IPR035940">
    <property type="entry name" value="CAP_sf"/>
</dbReference>
<dbReference type="InterPro" id="IPR014044">
    <property type="entry name" value="CAP_dom"/>
</dbReference>
<dbReference type="SUPFAM" id="SSF55797">
    <property type="entry name" value="PR-1-like"/>
    <property type="match status" value="1"/>
</dbReference>
<reference evidence="3 4" key="1">
    <citation type="journal article" date="2021" name="Arch. Microbiol.">
        <title>Myceligenerans indicum sp. nov., an actinobacterium isolated from mangrove sediment of Sundarbans, India.</title>
        <authorList>
            <person name="Asha K."/>
            <person name="Bhadury P."/>
        </authorList>
    </citation>
    <scope>NUCLEOTIDE SEQUENCE [LARGE SCALE GENOMIC DNA]</scope>
    <source>
        <strain evidence="3 4">I2</strain>
    </source>
</reference>
<proteinExistence type="predicted"/>
<evidence type="ECO:0000313" key="3">
    <source>
        <dbReference type="EMBL" id="MBL0887542.1"/>
    </source>
</evidence>
<dbReference type="EMBL" id="JABBYC010000030">
    <property type="protein sequence ID" value="MBL0887542.1"/>
    <property type="molecule type" value="Genomic_DNA"/>
</dbReference>
<dbReference type="CDD" id="cd05379">
    <property type="entry name" value="CAP_bacterial"/>
    <property type="match status" value="1"/>
</dbReference>
<evidence type="ECO:0000313" key="4">
    <source>
        <dbReference type="Proteomes" id="UP000675409"/>
    </source>
</evidence>
<protein>
    <submittedName>
        <fullName evidence="3">CAP domain-containing protein</fullName>
    </submittedName>
</protein>
<comment type="caution">
    <text evidence="3">The sequence shown here is derived from an EMBL/GenBank/DDBJ whole genome shotgun (WGS) entry which is preliminary data.</text>
</comment>
<evidence type="ECO:0000259" key="2">
    <source>
        <dbReference type="Pfam" id="PF00188"/>
    </source>
</evidence>
<feature type="region of interest" description="Disordered" evidence="1">
    <location>
        <begin position="62"/>
        <end position="143"/>
    </location>
</feature>